<reference evidence="4" key="1">
    <citation type="journal article" date="2023" name="Mol. Phylogenet. Evol.">
        <title>Genome-scale phylogeny and comparative genomics of the fungal order Sordariales.</title>
        <authorList>
            <person name="Hensen N."/>
            <person name="Bonometti L."/>
            <person name="Westerberg I."/>
            <person name="Brannstrom I.O."/>
            <person name="Guillou S."/>
            <person name="Cros-Aarteil S."/>
            <person name="Calhoun S."/>
            <person name="Haridas S."/>
            <person name="Kuo A."/>
            <person name="Mondo S."/>
            <person name="Pangilinan J."/>
            <person name="Riley R."/>
            <person name="LaButti K."/>
            <person name="Andreopoulos B."/>
            <person name="Lipzen A."/>
            <person name="Chen C."/>
            <person name="Yan M."/>
            <person name="Daum C."/>
            <person name="Ng V."/>
            <person name="Clum A."/>
            <person name="Steindorff A."/>
            <person name="Ohm R.A."/>
            <person name="Martin F."/>
            <person name="Silar P."/>
            <person name="Natvig D.O."/>
            <person name="Lalanne C."/>
            <person name="Gautier V."/>
            <person name="Ament-Velasquez S.L."/>
            <person name="Kruys A."/>
            <person name="Hutchinson M.I."/>
            <person name="Powell A.J."/>
            <person name="Barry K."/>
            <person name="Miller A.N."/>
            <person name="Grigoriev I.V."/>
            <person name="Debuchy R."/>
            <person name="Gladieux P."/>
            <person name="Hiltunen Thoren M."/>
            <person name="Johannesson H."/>
        </authorList>
    </citation>
    <scope>NUCLEOTIDE SEQUENCE</scope>
    <source>
        <strain evidence="4">CBS 757.83</strain>
    </source>
</reference>
<dbReference type="InterPro" id="IPR002110">
    <property type="entry name" value="Ankyrin_rpt"/>
</dbReference>
<evidence type="ECO:0000313" key="4">
    <source>
        <dbReference type="EMBL" id="KAK4099633.1"/>
    </source>
</evidence>
<feature type="non-terminal residue" evidence="4">
    <location>
        <position position="1"/>
    </location>
</feature>
<keyword evidence="1" id="KW-0677">Repeat</keyword>
<evidence type="ECO:0000256" key="3">
    <source>
        <dbReference type="PROSITE-ProRule" id="PRU00023"/>
    </source>
</evidence>
<organism evidence="4 5">
    <name type="scientific">Parathielavia hyrcaniae</name>
    <dbReference type="NCBI Taxonomy" id="113614"/>
    <lineage>
        <taxon>Eukaryota</taxon>
        <taxon>Fungi</taxon>
        <taxon>Dikarya</taxon>
        <taxon>Ascomycota</taxon>
        <taxon>Pezizomycotina</taxon>
        <taxon>Sordariomycetes</taxon>
        <taxon>Sordariomycetidae</taxon>
        <taxon>Sordariales</taxon>
        <taxon>Chaetomiaceae</taxon>
        <taxon>Parathielavia</taxon>
    </lineage>
</organism>
<reference evidence="4" key="2">
    <citation type="submission" date="2023-05" db="EMBL/GenBank/DDBJ databases">
        <authorList>
            <consortium name="Lawrence Berkeley National Laboratory"/>
            <person name="Steindorff A."/>
            <person name="Hensen N."/>
            <person name="Bonometti L."/>
            <person name="Westerberg I."/>
            <person name="Brannstrom I.O."/>
            <person name="Guillou S."/>
            <person name="Cros-Aarteil S."/>
            <person name="Calhoun S."/>
            <person name="Haridas S."/>
            <person name="Kuo A."/>
            <person name="Mondo S."/>
            <person name="Pangilinan J."/>
            <person name="Riley R."/>
            <person name="Labutti K."/>
            <person name="Andreopoulos B."/>
            <person name="Lipzen A."/>
            <person name="Chen C."/>
            <person name="Yanf M."/>
            <person name="Daum C."/>
            <person name="Ng V."/>
            <person name="Clum A."/>
            <person name="Ohm R."/>
            <person name="Martin F."/>
            <person name="Silar P."/>
            <person name="Natvig D."/>
            <person name="Lalanne C."/>
            <person name="Gautier V."/>
            <person name="Ament-Velasquez S.L."/>
            <person name="Kruys A."/>
            <person name="Hutchinson M.I."/>
            <person name="Powell A.J."/>
            <person name="Barry K."/>
            <person name="Miller A.N."/>
            <person name="Grigoriev I.V."/>
            <person name="Debuchy R."/>
            <person name="Gladieux P."/>
            <person name="Thoren M.H."/>
            <person name="Johannesson H."/>
        </authorList>
    </citation>
    <scope>NUCLEOTIDE SEQUENCE</scope>
    <source>
        <strain evidence="4">CBS 757.83</strain>
    </source>
</reference>
<sequence>GRTAVHLAASCATGAAAVEALLEAVDINPNLRDAEGRTPLMLAARSGFQESAKVATVQALLDRRDVGMNFADNLGRTFLSYAAERGSLEIVQMLM</sequence>
<dbReference type="PROSITE" id="PS50088">
    <property type="entry name" value="ANK_REPEAT"/>
    <property type="match status" value="1"/>
</dbReference>
<dbReference type="InterPro" id="IPR036770">
    <property type="entry name" value="Ankyrin_rpt-contain_sf"/>
</dbReference>
<dbReference type="Gene3D" id="1.25.40.20">
    <property type="entry name" value="Ankyrin repeat-containing domain"/>
    <property type="match status" value="1"/>
</dbReference>
<dbReference type="PANTHER" id="PTHR24198:SF165">
    <property type="entry name" value="ANKYRIN REPEAT-CONTAINING PROTEIN-RELATED"/>
    <property type="match status" value="1"/>
</dbReference>
<keyword evidence="2 3" id="KW-0040">ANK repeat</keyword>
<dbReference type="EMBL" id="MU863647">
    <property type="protein sequence ID" value="KAK4099633.1"/>
    <property type="molecule type" value="Genomic_DNA"/>
</dbReference>
<dbReference type="Pfam" id="PF12796">
    <property type="entry name" value="Ank_2"/>
    <property type="match status" value="1"/>
</dbReference>
<gene>
    <name evidence="4" type="ORF">N658DRAFT_390955</name>
</gene>
<evidence type="ECO:0000313" key="5">
    <source>
        <dbReference type="Proteomes" id="UP001305647"/>
    </source>
</evidence>
<feature type="non-terminal residue" evidence="4">
    <location>
        <position position="95"/>
    </location>
</feature>
<dbReference type="AlphaFoldDB" id="A0AAN6PXI1"/>
<dbReference type="SUPFAM" id="SSF48403">
    <property type="entry name" value="Ankyrin repeat"/>
    <property type="match status" value="1"/>
</dbReference>
<dbReference type="PROSITE" id="PS50297">
    <property type="entry name" value="ANK_REP_REGION"/>
    <property type="match status" value="1"/>
</dbReference>
<protein>
    <submittedName>
        <fullName evidence="4">Ankyrin</fullName>
    </submittedName>
</protein>
<dbReference type="PANTHER" id="PTHR24198">
    <property type="entry name" value="ANKYRIN REPEAT AND PROTEIN KINASE DOMAIN-CONTAINING PROTEIN"/>
    <property type="match status" value="1"/>
</dbReference>
<keyword evidence="5" id="KW-1185">Reference proteome</keyword>
<evidence type="ECO:0000256" key="1">
    <source>
        <dbReference type="ARBA" id="ARBA00022737"/>
    </source>
</evidence>
<accession>A0AAN6PXI1</accession>
<feature type="repeat" description="ANK" evidence="3">
    <location>
        <begin position="74"/>
        <end position="95"/>
    </location>
</feature>
<dbReference type="Proteomes" id="UP001305647">
    <property type="component" value="Unassembled WGS sequence"/>
</dbReference>
<evidence type="ECO:0000256" key="2">
    <source>
        <dbReference type="ARBA" id="ARBA00023043"/>
    </source>
</evidence>
<comment type="caution">
    <text evidence="4">The sequence shown here is derived from an EMBL/GenBank/DDBJ whole genome shotgun (WGS) entry which is preliminary data.</text>
</comment>
<name>A0AAN6PXI1_9PEZI</name>
<proteinExistence type="predicted"/>